<dbReference type="RefSeq" id="WP_096457863.1">
    <property type="nucleotide sequence ID" value="NZ_AP017369.1"/>
</dbReference>
<organism evidence="1 2">
    <name type="scientific">Corynebacterium suranareeae</name>
    <dbReference type="NCBI Taxonomy" id="2506452"/>
    <lineage>
        <taxon>Bacteria</taxon>
        <taxon>Bacillati</taxon>
        <taxon>Actinomycetota</taxon>
        <taxon>Actinomycetes</taxon>
        <taxon>Mycobacteriales</taxon>
        <taxon>Corynebacteriaceae</taxon>
        <taxon>Corynebacterium</taxon>
    </lineage>
</organism>
<keyword evidence="2" id="KW-1185">Reference proteome</keyword>
<dbReference type="EMBL" id="AP017369">
    <property type="protein sequence ID" value="BAU96813.1"/>
    <property type="molecule type" value="Genomic_DNA"/>
</dbReference>
<gene>
    <name evidence="1" type="ORF">N24_2551</name>
</gene>
<reference evidence="1 2" key="1">
    <citation type="submission" date="2016-02" db="EMBL/GenBank/DDBJ databases">
        <title>Corynebacterium glutamicum N24 whole genome sequencing project.</title>
        <authorList>
            <person name="Matsutani M."/>
            <person name="Nangtapong N."/>
            <person name="Yakushi T."/>
            <person name="Matsushita K."/>
        </authorList>
    </citation>
    <scope>NUCLEOTIDE SEQUENCE [LARGE SCALE GENOMIC DNA]</scope>
    <source>
        <strain evidence="1 2">N24</strain>
    </source>
</reference>
<dbReference type="KEGG" id="csur:N24_2551"/>
<evidence type="ECO:0000313" key="1">
    <source>
        <dbReference type="EMBL" id="BAU96813.1"/>
    </source>
</evidence>
<accession>A0A160PU11</accession>
<dbReference type="Proteomes" id="UP000218244">
    <property type="component" value="Chromosome"/>
</dbReference>
<sequence>MNLLKTPLWDLSDIENLDQHQNYIRLRLFQDDFIAECSLYELLWFFGIKDASTLHKQFKVWNKVEALEWIQEGSIYQETLPFADYWDVTRVQLTSTNHPQPDSVDGVYIFGSKKK</sequence>
<protein>
    <submittedName>
        <fullName evidence="1">Uncharacterized protein</fullName>
    </submittedName>
</protein>
<evidence type="ECO:0000313" key="2">
    <source>
        <dbReference type="Proteomes" id="UP000218244"/>
    </source>
</evidence>
<dbReference type="AlphaFoldDB" id="A0A160PU11"/>
<proteinExistence type="predicted"/>
<name>A0A160PU11_9CORY</name>